<name>A0A7M1RZP0_9CAUD</name>
<accession>A0A7M1RZP0</accession>
<evidence type="ECO:0000313" key="2">
    <source>
        <dbReference type="EMBL" id="QOR59913.1"/>
    </source>
</evidence>
<dbReference type="KEGG" id="vg:65130529"/>
<keyword evidence="3" id="KW-1185">Reference proteome</keyword>
<dbReference type="EMBL" id="MT774394">
    <property type="protein sequence ID" value="QOR59913.1"/>
    <property type="molecule type" value="Genomic_DNA"/>
</dbReference>
<keyword evidence="1" id="KW-0472">Membrane</keyword>
<dbReference type="Proteomes" id="UP000593898">
    <property type="component" value="Segment"/>
</dbReference>
<organism evidence="2 3">
    <name type="scientific">uncultured phage cr271_1</name>
    <dbReference type="NCBI Taxonomy" id="2772078"/>
    <lineage>
        <taxon>Viruses</taxon>
        <taxon>Duplodnaviria</taxon>
        <taxon>Heunggongvirae</taxon>
        <taxon>Uroviricota</taxon>
        <taxon>Caudoviricetes</taxon>
        <taxon>Crassvirales</taxon>
        <taxon>Intestiviridae</taxon>
        <taxon>Obtuvirinae</taxon>
        <taxon>Hacihdavirus</taxon>
        <taxon>Hacihdavirus animalis</taxon>
    </lineage>
</organism>
<proteinExistence type="predicted"/>
<reference evidence="2 3" key="1">
    <citation type="submission" date="2020-07" db="EMBL/GenBank/DDBJ databases">
        <title>Taxonomic proposal: Crassvirales, a new order of highly abundant and diverse bacterial viruses.</title>
        <authorList>
            <person name="Shkoporov A.N."/>
            <person name="Stockdale S.R."/>
            <person name="Guerin E."/>
            <person name="Ross R.P."/>
            <person name="Hill C."/>
        </authorList>
    </citation>
    <scope>NUCLEOTIDE SEQUENCE [LARGE SCALE GENOMIC DNA]</scope>
</reference>
<protein>
    <submittedName>
        <fullName evidence="2">Uncharacterized protein</fullName>
    </submittedName>
</protein>
<dbReference type="GeneID" id="65130529"/>
<dbReference type="RefSeq" id="YP_010112071.1">
    <property type="nucleotide sequence ID" value="NC_055887.1"/>
</dbReference>
<evidence type="ECO:0000313" key="3">
    <source>
        <dbReference type="Proteomes" id="UP000593898"/>
    </source>
</evidence>
<evidence type="ECO:0000256" key="1">
    <source>
        <dbReference type="SAM" id="Phobius"/>
    </source>
</evidence>
<feature type="transmembrane region" description="Helical" evidence="1">
    <location>
        <begin position="7"/>
        <end position="29"/>
    </location>
</feature>
<keyword evidence="1" id="KW-0812">Transmembrane</keyword>
<sequence length="84" mass="9411">MKKIQFYVAAITLAVIALLAVVSFVIVFVGFSMNTFTSIDLGALTGFDVAFWLAGRLLAPIVRDCYNEWQEENHTNKINDVKLQ</sequence>
<keyword evidence="1" id="KW-1133">Transmembrane helix</keyword>